<protein>
    <recommendedName>
        <fullName evidence="4">Glycosyltransferase RgtA/B/C/D-like domain-containing protein</fullName>
    </recommendedName>
</protein>
<feature type="transmembrane region" description="Helical" evidence="1">
    <location>
        <begin position="409"/>
        <end position="427"/>
    </location>
</feature>
<dbReference type="Proteomes" id="UP000050514">
    <property type="component" value="Unassembled WGS sequence"/>
</dbReference>
<feature type="transmembrane region" description="Helical" evidence="1">
    <location>
        <begin position="146"/>
        <end position="163"/>
    </location>
</feature>
<feature type="transmembrane region" description="Helical" evidence="1">
    <location>
        <begin position="43"/>
        <end position="64"/>
    </location>
</feature>
<reference evidence="2 3" key="1">
    <citation type="submission" date="2015-07" db="EMBL/GenBank/DDBJ databases">
        <title>Draft genome of Bellilinea caldifistulae DSM 17877.</title>
        <authorList>
            <person name="Hemp J."/>
            <person name="Ward L.M."/>
            <person name="Pace L.A."/>
            <person name="Fischer W.W."/>
        </authorList>
    </citation>
    <scope>NUCLEOTIDE SEQUENCE [LARGE SCALE GENOMIC DNA]</scope>
    <source>
        <strain evidence="2 3">GOMI-1</strain>
    </source>
</reference>
<feature type="transmembrane region" description="Helical" evidence="1">
    <location>
        <begin position="378"/>
        <end position="397"/>
    </location>
</feature>
<gene>
    <name evidence="2" type="ORF">AC812_06230</name>
</gene>
<keyword evidence="1" id="KW-1133">Transmembrane helix</keyword>
<feature type="transmembrane region" description="Helical" evidence="1">
    <location>
        <begin position="286"/>
        <end position="306"/>
    </location>
</feature>
<feature type="transmembrane region" description="Helical" evidence="1">
    <location>
        <begin position="115"/>
        <end position="139"/>
    </location>
</feature>
<feature type="transmembrane region" description="Helical" evidence="1">
    <location>
        <begin position="255"/>
        <end position="274"/>
    </location>
</feature>
<comment type="caution">
    <text evidence="2">The sequence shown here is derived from an EMBL/GenBank/DDBJ whole genome shotgun (WGS) entry which is preliminary data.</text>
</comment>
<keyword evidence="3" id="KW-1185">Reference proteome</keyword>
<dbReference type="EMBL" id="LGHJ01000012">
    <property type="protein sequence ID" value="KPL76272.1"/>
    <property type="molecule type" value="Genomic_DNA"/>
</dbReference>
<feature type="transmembrane region" description="Helical" evidence="1">
    <location>
        <begin position="210"/>
        <end position="235"/>
    </location>
</feature>
<name>A0A0P6Y3T7_9CHLR</name>
<evidence type="ECO:0000313" key="2">
    <source>
        <dbReference type="EMBL" id="KPL76272.1"/>
    </source>
</evidence>
<sequence>MNHSIQNHLPKNLSFIVNPIKWYLVRNMPLVLTDMHTKGKFDYLVNIPIFLFSVISFIFLMGIASYNRLFADDYCYLLQLRSRGLFNSIIDSYQYLNGRWLSHLINFLLYSTNEFFLRAAPLLFPFLAIAIGFILYPVFRKSREKIFSLISISFFLTLLVILISPEFFLTTIWTLHVAILVGGLTCTLMASGLFIRLMVKEIPNQVQWKFMLLILALLSTSFHEGIALLALYLYMSFFLLEIKAGKISKLPTATYLIVGAILGIVSVFLASSNINRAVILGSSPEISKFFTSIGLLLLKYIFFLAGEYLADWRGLAIPLLSLFSGLVFSRLSRPFQTFMPNHSFRKLAPFIFSLPFLLSFMVILPFTFVSGYFPLRTFFVIGFILTLGNFVLGLWIGQFEWTKKISPKVIYAIWLCTFLFTSISSTLRLNNYLYQIKEYAKEFDARETLIQNAVNQKLDYVKVPKFNHLLDVEWVSDIDNKEVDCNLKNSDTYPIKLLLTENPPNCCFSRYYGITLFLEGSYR</sequence>
<dbReference type="AlphaFoldDB" id="A0A0P6Y3T7"/>
<dbReference type="STRING" id="360411.AC812_06230"/>
<accession>A0A0P6Y3T7</accession>
<evidence type="ECO:0008006" key="4">
    <source>
        <dbReference type="Google" id="ProtNLM"/>
    </source>
</evidence>
<evidence type="ECO:0000313" key="3">
    <source>
        <dbReference type="Proteomes" id="UP000050514"/>
    </source>
</evidence>
<keyword evidence="1" id="KW-0472">Membrane</keyword>
<feature type="transmembrane region" description="Helical" evidence="1">
    <location>
        <begin position="350"/>
        <end position="372"/>
    </location>
</feature>
<dbReference type="OrthoDB" id="1661582at2"/>
<feature type="transmembrane region" description="Helical" evidence="1">
    <location>
        <begin position="175"/>
        <end position="198"/>
    </location>
</feature>
<keyword evidence="1" id="KW-0812">Transmembrane</keyword>
<organism evidence="2 3">
    <name type="scientific">Bellilinea caldifistulae</name>
    <dbReference type="NCBI Taxonomy" id="360411"/>
    <lineage>
        <taxon>Bacteria</taxon>
        <taxon>Bacillati</taxon>
        <taxon>Chloroflexota</taxon>
        <taxon>Anaerolineae</taxon>
        <taxon>Anaerolineales</taxon>
        <taxon>Anaerolineaceae</taxon>
        <taxon>Bellilinea</taxon>
    </lineage>
</organism>
<proteinExistence type="predicted"/>
<dbReference type="RefSeq" id="WP_061919201.1">
    <property type="nucleotide sequence ID" value="NZ_DF967971.1"/>
</dbReference>
<evidence type="ECO:0000256" key="1">
    <source>
        <dbReference type="SAM" id="Phobius"/>
    </source>
</evidence>